<sequence length="86" mass="9089">MNNCTVVIEAAASRRWHLGSLAEGEDADVGGLSCSLDEGRWTAETIAGYKERRWHDTRDGEDAATAGMSGERGSAEISTSSSSSIP</sequence>
<feature type="compositionally biased region" description="Basic and acidic residues" evidence="1">
    <location>
        <begin position="52"/>
        <end position="61"/>
    </location>
</feature>
<proteinExistence type="predicted"/>
<dbReference type="EMBL" id="JASCZI010000557">
    <property type="protein sequence ID" value="MED6112404.1"/>
    <property type="molecule type" value="Genomic_DNA"/>
</dbReference>
<evidence type="ECO:0000313" key="2">
    <source>
        <dbReference type="EMBL" id="MED6112404.1"/>
    </source>
</evidence>
<reference evidence="2 3" key="1">
    <citation type="journal article" date="2023" name="Plants (Basel)">
        <title>Bridging the Gap: Combining Genomics and Transcriptomics Approaches to Understand Stylosanthes scabra, an Orphan Legume from the Brazilian Caatinga.</title>
        <authorList>
            <person name="Ferreira-Neto J.R.C."/>
            <person name="da Silva M.D."/>
            <person name="Binneck E."/>
            <person name="de Melo N.F."/>
            <person name="da Silva R.H."/>
            <person name="de Melo A.L.T.M."/>
            <person name="Pandolfi V."/>
            <person name="Bustamante F.O."/>
            <person name="Brasileiro-Vidal A.C."/>
            <person name="Benko-Iseppon A.M."/>
        </authorList>
    </citation>
    <scope>NUCLEOTIDE SEQUENCE [LARGE SCALE GENOMIC DNA]</scope>
    <source>
        <tissue evidence="2">Leaves</tissue>
    </source>
</reference>
<evidence type="ECO:0000313" key="3">
    <source>
        <dbReference type="Proteomes" id="UP001341840"/>
    </source>
</evidence>
<keyword evidence="3" id="KW-1185">Reference proteome</keyword>
<accession>A0ABU6QKC0</accession>
<name>A0ABU6QKC0_9FABA</name>
<comment type="caution">
    <text evidence="2">The sequence shown here is derived from an EMBL/GenBank/DDBJ whole genome shotgun (WGS) entry which is preliminary data.</text>
</comment>
<protein>
    <submittedName>
        <fullName evidence="2">Uncharacterized protein</fullName>
    </submittedName>
</protein>
<dbReference type="Proteomes" id="UP001341840">
    <property type="component" value="Unassembled WGS sequence"/>
</dbReference>
<gene>
    <name evidence="2" type="ORF">PIB30_061439</name>
</gene>
<organism evidence="2 3">
    <name type="scientific">Stylosanthes scabra</name>
    <dbReference type="NCBI Taxonomy" id="79078"/>
    <lineage>
        <taxon>Eukaryota</taxon>
        <taxon>Viridiplantae</taxon>
        <taxon>Streptophyta</taxon>
        <taxon>Embryophyta</taxon>
        <taxon>Tracheophyta</taxon>
        <taxon>Spermatophyta</taxon>
        <taxon>Magnoliopsida</taxon>
        <taxon>eudicotyledons</taxon>
        <taxon>Gunneridae</taxon>
        <taxon>Pentapetalae</taxon>
        <taxon>rosids</taxon>
        <taxon>fabids</taxon>
        <taxon>Fabales</taxon>
        <taxon>Fabaceae</taxon>
        <taxon>Papilionoideae</taxon>
        <taxon>50 kb inversion clade</taxon>
        <taxon>dalbergioids sensu lato</taxon>
        <taxon>Dalbergieae</taxon>
        <taxon>Pterocarpus clade</taxon>
        <taxon>Stylosanthes</taxon>
    </lineage>
</organism>
<evidence type="ECO:0000256" key="1">
    <source>
        <dbReference type="SAM" id="MobiDB-lite"/>
    </source>
</evidence>
<feature type="region of interest" description="Disordered" evidence="1">
    <location>
        <begin position="52"/>
        <end position="86"/>
    </location>
</feature>